<keyword evidence="8" id="KW-0066">ATP synthesis</keyword>
<gene>
    <name evidence="10" type="ORF">HKD24_13400</name>
</gene>
<evidence type="ECO:0000256" key="3">
    <source>
        <dbReference type="ARBA" id="ARBA00005712"/>
    </source>
</evidence>
<comment type="subcellular location">
    <subcellularLocation>
        <location evidence="2">Endomembrane system</location>
        <topology evidence="2">Peripheral membrane protein</topology>
    </subcellularLocation>
</comment>
<dbReference type="Pfam" id="PF02823">
    <property type="entry name" value="ATP-synt_DE_N"/>
    <property type="match status" value="1"/>
</dbReference>
<dbReference type="EMBL" id="JABCQG010000025">
    <property type="protein sequence ID" value="MBF0860192.1"/>
    <property type="molecule type" value="Genomic_DNA"/>
</dbReference>
<dbReference type="InterPro" id="IPR036771">
    <property type="entry name" value="ATPsynth_dsu/esu_N"/>
</dbReference>
<comment type="caution">
    <text evidence="10">The sequence shown here is derived from an EMBL/GenBank/DDBJ whole genome shotgun (WGS) entry which is preliminary data.</text>
</comment>
<evidence type="ECO:0000256" key="4">
    <source>
        <dbReference type="ARBA" id="ARBA00022448"/>
    </source>
</evidence>
<evidence type="ECO:0000259" key="9">
    <source>
        <dbReference type="Pfam" id="PF02823"/>
    </source>
</evidence>
<keyword evidence="5" id="KW-0375">Hydrogen ion transport</keyword>
<dbReference type="Gene3D" id="2.60.15.10">
    <property type="entry name" value="F0F1 ATP synthase delta/epsilon subunit, N-terminal"/>
    <property type="match status" value="1"/>
</dbReference>
<evidence type="ECO:0000256" key="1">
    <source>
        <dbReference type="ARBA" id="ARBA00003543"/>
    </source>
</evidence>
<sequence>MKLRIITPLTVVVDEPEVLSVRAEDESGGFGILQGHADLVSSILPSVVVWKGKDDVPHYCAVRQGVLTVADRGSMVEIATREAVRGDDLETLRSLVRQHYAALDDARRNANVEAVRLQLDAAQQIAKGLWSEAGGLFQ</sequence>
<feature type="domain" description="ATP synthase F1 complex delta/epsilon subunit N-terminal" evidence="9">
    <location>
        <begin position="1"/>
        <end position="83"/>
    </location>
</feature>
<keyword evidence="11" id="KW-1185">Reference proteome</keyword>
<reference evidence="10 11" key="2">
    <citation type="submission" date="2020-11" db="EMBL/GenBank/DDBJ databases">
        <title>Description of novel Gluconobacter species.</title>
        <authorList>
            <person name="Cleenwerck I."/>
            <person name="Cnockaert M."/>
            <person name="Borremans W."/>
            <person name="Wieme A.D."/>
            <person name="De Vuyst L."/>
            <person name="Vandamme P."/>
        </authorList>
    </citation>
    <scope>NUCLEOTIDE SEQUENCE [LARGE SCALE GENOMIC DNA]</scope>
    <source>
        <strain evidence="10 11">LMG 31484</strain>
    </source>
</reference>
<protein>
    <submittedName>
        <fullName evidence="10">F0F1 ATP synthase subunit epsilon</fullName>
    </submittedName>
</protein>
<keyword evidence="6" id="KW-0406">Ion transport</keyword>
<comment type="function">
    <text evidence="1">Produces ATP from ADP in the presence of a proton gradient across the membrane.</text>
</comment>
<comment type="similarity">
    <text evidence="3">Belongs to the ATPase epsilon chain family.</text>
</comment>
<dbReference type="SUPFAM" id="SSF51344">
    <property type="entry name" value="Epsilon subunit of F1F0-ATP synthase N-terminal domain"/>
    <property type="match status" value="1"/>
</dbReference>
<reference evidence="11" key="1">
    <citation type="submission" date="2020-04" db="EMBL/GenBank/DDBJ databases">
        <title>Description of novel Gluconacetobacter.</title>
        <authorList>
            <person name="Sombolestani A."/>
        </authorList>
    </citation>
    <scope>NUCLEOTIDE SEQUENCE [LARGE SCALE GENOMIC DNA]</scope>
    <source>
        <strain evidence="11">LMG 31484</strain>
    </source>
</reference>
<accession>A0ABR9Y8D0</accession>
<dbReference type="NCBIfam" id="TIGR03166">
    <property type="entry name" value="alt_F1F0_F1_eps"/>
    <property type="match status" value="1"/>
</dbReference>
<organism evidence="10 11">
    <name type="scientific">Gluconobacter vitians</name>
    <dbReference type="NCBI Taxonomy" id="2728102"/>
    <lineage>
        <taxon>Bacteria</taxon>
        <taxon>Pseudomonadati</taxon>
        <taxon>Pseudomonadota</taxon>
        <taxon>Alphaproteobacteria</taxon>
        <taxon>Acetobacterales</taxon>
        <taxon>Acetobacteraceae</taxon>
        <taxon>Gluconobacter</taxon>
    </lineage>
</organism>
<dbReference type="NCBIfam" id="NF009981">
    <property type="entry name" value="PRK13447.1"/>
    <property type="match status" value="1"/>
</dbReference>
<name>A0ABR9Y8D0_9PROT</name>
<evidence type="ECO:0000256" key="5">
    <source>
        <dbReference type="ARBA" id="ARBA00022781"/>
    </source>
</evidence>
<keyword evidence="7" id="KW-0472">Membrane</keyword>
<evidence type="ECO:0000313" key="11">
    <source>
        <dbReference type="Proteomes" id="UP000623107"/>
    </source>
</evidence>
<dbReference type="InterPro" id="IPR001469">
    <property type="entry name" value="ATP_synth_F1_dsu/esu"/>
</dbReference>
<evidence type="ECO:0000256" key="2">
    <source>
        <dbReference type="ARBA" id="ARBA00004184"/>
    </source>
</evidence>
<proteinExistence type="inferred from homology"/>
<keyword evidence="8" id="KW-0139">CF(1)</keyword>
<keyword evidence="4" id="KW-0813">Transport</keyword>
<dbReference type="RefSeq" id="WP_194260722.1">
    <property type="nucleotide sequence ID" value="NZ_JABCQG010000025.1"/>
</dbReference>
<dbReference type="InterPro" id="IPR024037">
    <property type="entry name" value="Alt_ATP_synth_F1_esu"/>
</dbReference>
<evidence type="ECO:0000256" key="8">
    <source>
        <dbReference type="ARBA" id="ARBA00023196"/>
    </source>
</evidence>
<evidence type="ECO:0000256" key="6">
    <source>
        <dbReference type="ARBA" id="ARBA00023065"/>
    </source>
</evidence>
<evidence type="ECO:0000313" key="10">
    <source>
        <dbReference type="EMBL" id="MBF0860192.1"/>
    </source>
</evidence>
<dbReference type="InterPro" id="IPR020546">
    <property type="entry name" value="ATP_synth_F1_dsu/esu_N"/>
</dbReference>
<dbReference type="Proteomes" id="UP000623107">
    <property type="component" value="Unassembled WGS sequence"/>
</dbReference>
<dbReference type="CDD" id="cd12152">
    <property type="entry name" value="F1-ATPase_delta"/>
    <property type="match status" value="1"/>
</dbReference>
<evidence type="ECO:0000256" key="7">
    <source>
        <dbReference type="ARBA" id="ARBA00023136"/>
    </source>
</evidence>